<evidence type="ECO:0000313" key="5">
    <source>
        <dbReference type="Proteomes" id="UP000054632"/>
    </source>
</evidence>
<comment type="caution">
    <text evidence="1">Lacks conserved residue(s) required for the propagation of feature annotation.</text>
</comment>
<proteinExistence type="predicted"/>
<evidence type="ECO:0000259" key="2">
    <source>
        <dbReference type="PROSITE" id="PS50026"/>
    </source>
</evidence>
<dbReference type="PROSITE" id="PS50026">
    <property type="entry name" value="EGF_3"/>
    <property type="match status" value="1"/>
</dbReference>
<name>A0A0V1EG23_TRIPS</name>
<dbReference type="EMBL" id="JYDR01000041">
    <property type="protein sequence ID" value="KRY72743.1"/>
    <property type="molecule type" value="Genomic_DNA"/>
</dbReference>
<keyword evidence="6" id="KW-1185">Reference proteome</keyword>
<dbReference type="AlphaFoldDB" id="A0A0V1EG23"/>
<feature type="domain" description="EGF-like" evidence="2">
    <location>
        <begin position="24"/>
        <end position="61"/>
    </location>
</feature>
<reference evidence="5 6" key="1">
    <citation type="submission" date="2015-01" db="EMBL/GenBank/DDBJ databases">
        <title>Evolution of Trichinella species and genotypes.</title>
        <authorList>
            <person name="Korhonen P.K."/>
            <person name="Edoardo P."/>
            <person name="Giuseppe L.R."/>
            <person name="Gasser R.B."/>
        </authorList>
    </citation>
    <scope>NUCLEOTIDE SEQUENCE [LARGE SCALE GENOMIC DNA]</scope>
    <source>
        <strain evidence="3">ISS13</strain>
        <strain evidence="4">ISS588</strain>
    </source>
</reference>
<keyword evidence="1" id="KW-1015">Disulfide bond</keyword>
<accession>A0A0V1EG23</accession>
<evidence type="ECO:0000313" key="3">
    <source>
        <dbReference type="EMBL" id="KRY72743.1"/>
    </source>
</evidence>
<dbReference type="EMBL" id="JYDS01000439">
    <property type="protein sequence ID" value="KRZ06436.1"/>
    <property type="molecule type" value="Genomic_DNA"/>
</dbReference>
<dbReference type="InterPro" id="IPR000742">
    <property type="entry name" value="EGF"/>
</dbReference>
<organism evidence="3 5">
    <name type="scientific">Trichinella pseudospiralis</name>
    <name type="common">Parasitic roundworm</name>
    <dbReference type="NCBI Taxonomy" id="6337"/>
    <lineage>
        <taxon>Eukaryota</taxon>
        <taxon>Metazoa</taxon>
        <taxon>Ecdysozoa</taxon>
        <taxon>Nematoda</taxon>
        <taxon>Enoplea</taxon>
        <taxon>Dorylaimia</taxon>
        <taxon>Trichinellida</taxon>
        <taxon>Trichinellidae</taxon>
        <taxon>Trichinella</taxon>
    </lineage>
</organism>
<gene>
    <name evidence="3" type="ORF">T4A_2185</name>
    <name evidence="4" type="ORF">T4B_15534</name>
</gene>
<sequence length="107" mass="11555">MSVSTMNVSQDCIFVSCLHCTVSLVKQCNLSSECLNGGYCDLIDSVKFCKCHSNFSDAFCEFRNGNCSDDAACLNGAVATKLAIKLSNVYAQISSRGLFVKFACLII</sequence>
<feature type="disulfide bond" evidence="1">
    <location>
        <begin position="51"/>
        <end position="60"/>
    </location>
</feature>
<evidence type="ECO:0000313" key="6">
    <source>
        <dbReference type="Proteomes" id="UP000054805"/>
    </source>
</evidence>
<dbReference type="Proteomes" id="UP000054632">
    <property type="component" value="Unassembled WGS sequence"/>
</dbReference>
<comment type="caution">
    <text evidence="3">The sequence shown here is derived from an EMBL/GenBank/DDBJ whole genome shotgun (WGS) entry which is preliminary data.</text>
</comment>
<protein>
    <recommendedName>
        <fullName evidence="2">EGF-like domain-containing protein</fullName>
    </recommendedName>
</protein>
<dbReference type="Proteomes" id="UP000054805">
    <property type="component" value="Unassembled WGS sequence"/>
</dbReference>
<evidence type="ECO:0000313" key="4">
    <source>
        <dbReference type="EMBL" id="KRZ06436.1"/>
    </source>
</evidence>
<evidence type="ECO:0000256" key="1">
    <source>
        <dbReference type="PROSITE-ProRule" id="PRU00076"/>
    </source>
</evidence>
<dbReference type="Gene3D" id="2.10.25.10">
    <property type="entry name" value="Laminin"/>
    <property type="match status" value="1"/>
</dbReference>
<keyword evidence="1" id="KW-0245">EGF-like domain</keyword>